<dbReference type="PRINTS" id="PR00081">
    <property type="entry name" value="GDHRDH"/>
</dbReference>
<proteinExistence type="predicted"/>
<evidence type="ECO:0000313" key="3">
    <source>
        <dbReference type="EMBL" id="CDP11659.1"/>
    </source>
</evidence>
<keyword evidence="4" id="KW-1185">Reference proteome</keyword>
<evidence type="ECO:0000256" key="1">
    <source>
        <dbReference type="ARBA" id="ARBA00022857"/>
    </source>
</evidence>
<dbReference type="PhylomeDB" id="A0A068UTU1"/>
<reference evidence="4" key="1">
    <citation type="journal article" date="2014" name="Science">
        <title>The coffee genome provides insight into the convergent evolution of caffeine biosynthesis.</title>
        <authorList>
            <person name="Denoeud F."/>
            <person name="Carretero-Paulet L."/>
            <person name="Dereeper A."/>
            <person name="Droc G."/>
            <person name="Guyot R."/>
            <person name="Pietrella M."/>
            <person name="Zheng C."/>
            <person name="Alberti A."/>
            <person name="Anthony F."/>
            <person name="Aprea G."/>
            <person name="Aury J.M."/>
            <person name="Bento P."/>
            <person name="Bernard M."/>
            <person name="Bocs S."/>
            <person name="Campa C."/>
            <person name="Cenci A."/>
            <person name="Combes M.C."/>
            <person name="Crouzillat D."/>
            <person name="Da Silva C."/>
            <person name="Daddiego L."/>
            <person name="De Bellis F."/>
            <person name="Dussert S."/>
            <person name="Garsmeur O."/>
            <person name="Gayraud T."/>
            <person name="Guignon V."/>
            <person name="Jahn K."/>
            <person name="Jamilloux V."/>
            <person name="Joet T."/>
            <person name="Labadie K."/>
            <person name="Lan T."/>
            <person name="Leclercq J."/>
            <person name="Lepelley M."/>
            <person name="Leroy T."/>
            <person name="Li L.T."/>
            <person name="Librado P."/>
            <person name="Lopez L."/>
            <person name="Munoz A."/>
            <person name="Noel B."/>
            <person name="Pallavicini A."/>
            <person name="Perrotta G."/>
            <person name="Poncet V."/>
            <person name="Pot D."/>
            <person name="Priyono X."/>
            <person name="Rigoreau M."/>
            <person name="Rouard M."/>
            <person name="Rozas J."/>
            <person name="Tranchant-Dubreuil C."/>
            <person name="VanBuren R."/>
            <person name="Zhang Q."/>
            <person name="Andrade A.C."/>
            <person name="Argout X."/>
            <person name="Bertrand B."/>
            <person name="de Kochko A."/>
            <person name="Graziosi G."/>
            <person name="Henry R.J."/>
            <person name="Jayarama X."/>
            <person name="Ming R."/>
            <person name="Nagai C."/>
            <person name="Rounsley S."/>
            <person name="Sankoff D."/>
            <person name="Giuliano G."/>
            <person name="Albert V.A."/>
            <person name="Wincker P."/>
            <person name="Lashermes P."/>
        </authorList>
    </citation>
    <scope>NUCLEOTIDE SEQUENCE [LARGE SCALE GENOMIC DNA]</scope>
    <source>
        <strain evidence="4">cv. DH200-94</strain>
    </source>
</reference>
<dbReference type="InParanoid" id="A0A068UTU1"/>
<dbReference type="PRINTS" id="PR00080">
    <property type="entry name" value="SDRFAMILY"/>
</dbReference>
<dbReference type="InterPro" id="IPR045000">
    <property type="entry name" value="TR"/>
</dbReference>
<dbReference type="SUPFAM" id="SSF51735">
    <property type="entry name" value="NAD(P)-binding Rossmann-fold domains"/>
    <property type="match status" value="1"/>
</dbReference>
<dbReference type="Gene3D" id="3.40.50.720">
    <property type="entry name" value="NAD(P)-binding Rossmann-like Domain"/>
    <property type="match status" value="1"/>
</dbReference>
<organism evidence="3 4">
    <name type="scientific">Coffea canephora</name>
    <name type="common">Robusta coffee</name>
    <dbReference type="NCBI Taxonomy" id="49390"/>
    <lineage>
        <taxon>Eukaryota</taxon>
        <taxon>Viridiplantae</taxon>
        <taxon>Streptophyta</taxon>
        <taxon>Embryophyta</taxon>
        <taxon>Tracheophyta</taxon>
        <taxon>Spermatophyta</taxon>
        <taxon>Magnoliopsida</taxon>
        <taxon>eudicotyledons</taxon>
        <taxon>Gunneridae</taxon>
        <taxon>Pentapetalae</taxon>
        <taxon>asterids</taxon>
        <taxon>lamiids</taxon>
        <taxon>Gentianales</taxon>
        <taxon>Rubiaceae</taxon>
        <taxon>Ixoroideae</taxon>
        <taxon>Gardenieae complex</taxon>
        <taxon>Bertiereae - Coffeeae clade</taxon>
        <taxon>Coffeeae</taxon>
        <taxon>Coffea</taxon>
    </lineage>
</organism>
<accession>A0A068UTU1</accession>
<dbReference type="OMA" id="WSRYLAK"/>
<sequence>MASEQLSGRWSLNGMTALVTGGTRGIGHSIVEELAGFGAIVYTCSRNQKELNERLQEWGAKGYKVYGSTCDLASRPERVELMKNVSSTFDGKLNILVNNAAAIILRRATDLSAEDFSRVLGTNLEGPYHLCQLAYPLLKVSEARSIVFISSVAGGTALPGTSIYGSSKGAINQLTKSLACEWAKDKIRVNTVAPHGVKTTRPKLEDYDESIALQMRPIMSRTPLRPLAEPNEVSPLVAFLSLPVASFITGQVIQVDGGYSAGSY</sequence>
<keyword evidence="1" id="KW-0521">NADP</keyword>
<dbReference type="InterPro" id="IPR036291">
    <property type="entry name" value="NAD(P)-bd_dom_sf"/>
</dbReference>
<dbReference type="PROSITE" id="PS00061">
    <property type="entry name" value="ADH_SHORT"/>
    <property type="match status" value="1"/>
</dbReference>
<dbReference type="FunFam" id="3.40.50.720:FF:000084">
    <property type="entry name" value="Short-chain dehydrogenase reductase"/>
    <property type="match status" value="1"/>
</dbReference>
<dbReference type="InterPro" id="IPR002347">
    <property type="entry name" value="SDR_fam"/>
</dbReference>
<dbReference type="Gramene" id="CDP11659">
    <property type="protein sequence ID" value="CDP11659"/>
    <property type="gene ID" value="GSCOC_T00034072001"/>
</dbReference>
<dbReference type="AlphaFoldDB" id="A0A068UTU1"/>
<dbReference type="STRING" id="49390.A0A068UTU1"/>
<evidence type="ECO:0000256" key="2">
    <source>
        <dbReference type="ARBA" id="ARBA00023002"/>
    </source>
</evidence>
<keyword evidence="2" id="KW-0560">Oxidoreductase</keyword>
<dbReference type="Proteomes" id="UP000295252">
    <property type="component" value="Chromosome VIII"/>
</dbReference>
<gene>
    <name evidence="3" type="ORF">GSCOC_T00034072001</name>
</gene>
<dbReference type="PANTHER" id="PTHR42898">
    <property type="entry name" value="TROPINONE REDUCTASE"/>
    <property type="match status" value="1"/>
</dbReference>
<dbReference type="Pfam" id="PF13561">
    <property type="entry name" value="adh_short_C2"/>
    <property type="match status" value="1"/>
</dbReference>
<evidence type="ECO:0000313" key="4">
    <source>
        <dbReference type="Proteomes" id="UP000295252"/>
    </source>
</evidence>
<dbReference type="OrthoDB" id="417891at2759"/>
<dbReference type="InterPro" id="IPR020904">
    <property type="entry name" value="Sc_DH/Rdtase_CS"/>
</dbReference>
<evidence type="ECO:0008006" key="5">
    <source>
        <dbReference type="Google" id="ProtNLM"/>
    </source>
</evidence>
<dbReference type="EMBL" id="HG739142">
    <property type="protein sequence ID" value="CDP11659.1"/>
    <property type="molecule type" value="Genomic_DNA"/>
</dbReference>
<name>A0A068UTU1_COFCA</name>
<dbReference type="GO" id="GO:0016616">
    <property type="term" value="F:oxidoreductase activity, acting on the CH-OH group of donors, NAD or NADP as acceptor"/>
    <property type="evidence" value="ECO:0007669"/>
    <property type="project" value="UniProtKB-ARBA"/>
</dbReference>
<protein>
    <recommendedName>
        <fullName evidence="5">Tropinone reductase homolog</fullName>
    </recommendedName>
</protein>
<dbReference type="PANTHER" id="PTHR42898:SF28">
    <property type="entry name" value="TROPINONE REDUCTASE HOMOLOG"/>
    <property type="match status" value="1"/>
</dbReference>